<reference evidence="2 3" key="1">
    <citation type="submission" date="2020-03" db="EMBL/GenBank/DDBJ databases">
        <title>Draft genome sequence of environmentally isolated cultures.</title>
        <authorList>
            <person name="Wilson H.S."/>
            <person name="De Leon M.E."/>
        </authorList>
    </citation>
    <scope>NUCLEOTIDE SEQUENCE [LARGE SCALE GENOMIC DNA]</scope>
    <source>
        <strain evidence="2 3">HSC-31F16</strain>
    </source>
</reference>
<organism evidence="2 3">
    <name type="scientific">Chromobacterium fluminis</name>
    <dbReference type="NCBI Taxonomy" id="3044269"/>
    <lineage>
        <taxon>Bacteria</taxon>
        <taxon>Pseudomonadati</taxon>
        <taxon>Pseudomonadota</taxon>
        <taxon>Betaproteobacteria</taxon>
        <taxon>Neisseriales</taxon>
        <taxon>Chromobacteriaceae</taxon>
        <taxon>Chromobacterium</taxon>
    </lineage>
</organism>
<accession>A0ABX0LE12</accession>
<name>A0ABX0LE12_9NEIS</name>
<dbReference type="EMBL" id="JAAOMA010000029">
    <property type="protein sequence ID" value="NHR07173.1"/>
    <property type="molecule type" value="Genomic_DNA"/>
</dbReference>
<sequence>MTPKPLPRPKPPEDWNARELQAPRQESSRIGASGQSRPPKHNPAAIHPPAKARGLAPPRRWSAEELGILQREYPQRGEACRSMLPGRGSLAINLQAHKMGLLPPMPAASPASPGKRS</sequence>
<evidence type="ECO:0000313" key="2">
    <source>
        <dbReference type="EMBL" id="NHR07173.1"/>
    </source>
</evidence>
<protein>
    <submittedName>
        <fullName evidence="2">Uncharacterized protein</fullName>
    </submittedName>
</protein>
<comment type="caution">
    <text evidence="2">The sequence shown here is derived from an EMBL/GenBank/DDBJ whole genome shotgun (WGS) entry which is preliminary data.</text>
</comment>
<proteinExistence type="predicted"/>
<keyword evidence="3" id="KW-1185">Reference proteome</keyword>
<gene>
    <name evidence="2" type="ORF">HA052_18430</name>
</gene>
<evidence type="ECO:0000313" key="3">
    <source>
        <dbReference type="Proteomes" id="UP001515641"/>
    </source>
</evidence>
<feature type="region of interest" description="Disordered" evidence="1">
    <location>
        <begin position="1"/>
        <end position="59"/>
    </location>
</feature>
<evidence type="ECO:0000256" key="1">
    <source>
        <dbReference type="SAM" id="MobiDB-lite"/>
    </source>
</evidence>
<dbReference type="RefSeq" id="WP_166453017.1">
    <property type="nucleotide sequence ID" value="NZ_JAAOMA010000029.1"/>
</dbReference>
<dbReference type="Proteomes" id="UP001515641">
    <property type="component" value="Unassembled WGS sequence"/>
</dbReference>
<feature type="compositionally biased region" description="Polar residues" evidence="1">
    <location>
        <begin position="24"/>
        <end position="36"/>
    </location>
</feature>